<dbReference type="OrthoDB" id="5836246at2759"/>
<evidence type="ECO:0000313" key="2">
    <source>
        <dbReference type="EMBL" id="VDO27058.1"/>
    </source>
</evidence>
<feature type="region of interest" description="Disordered" evidence="1">
    <location>
        <begin position="1"/>
        <end position="38"/>
    </location>
</feature>
<proteinExistence type="predicted"/>
<sequence length="78" mass="8738">MVSVQHQAQVDRPADEDTQSRQPCQKSRTSDKARTSVADLMKRRKIQVLCLQETSWKGAKAGVAEDCVKPYYNGKNNG</sequence>
<dbReference type="Proteomes" id="UP000268014">
    <property type="component" value="Unassembled WGS sequence"/>
</dbReference>
<organism evidence="4">
    <name type="scientific">Haemonchus placei</name>
    <name type="common">Barber's pole worm</name>
    <dbReference type="NCBI Taxonomy" id="6290"/>
    <lineage>
        <taxon>Eukaryota</taxon>
        <taxon>Metazoa</taxon>
        <taxon>Ecdysozoa</taxon>
        <taxon>Nematoda</taxon>
        <taxon>Chromadorea</taxon>
        <taxon>Rhabditida</taxon>
        <taxon>Rhabditina</taxon>
        <taxon>Rhabditomorpha</taxon>
        <taxon>Strongyloidea</taxon>
        <taxon>Trichostrongylidae</taxon>
        <taxon>Haemonchus</taxon>
    </lineage>
</organism>
<evidence type="ECO:0000313" key="3">
    <source>
        <dbReference type="Proteomes" id="UP000268014"/>
    </source>
</evidence>
<dbReference type="EMBL" id="UZAF01016388">
    <property type="protein sequence ID" value="VDO27058.1"/>
    <property type="molecule type" value="Genomic_DNA"/>
</dbReference>
<dbReference type="AlphaFoldDB" id="A0A0N4W6S6"/>
<accession>A0A0N4W6S6</accession>
<dbReference type="WBParaSite" id="HPLM_0000578301-mRNA-1">
    <property type="protein sequence ID" value="HPLM_0000578301-mRNA-1"/>
    <property type="gene ID" value="HPLM_0000578301"/>
</dbReference>
<reference evidence="2 3" key="2">
    <citation type="submission" date="2018-11" db="EMBL/GenBank/DDBJ databases">
        <authorList>
            <consortium name="Pathogen Informatics"/>
        </authorList>
    </citation>
    <scope>NUCLEOTIDE SEQUENCE [LARGE SCALE GENOMIC DNA]</scope>
    <source>
        <strain evidence="2 3">MHpl1</strain>
    </source>
</reference>
<protein>
    <submittedName>
        <fullName evidence="4">Endo/exonuclease/phosphatase domain-containing protein</fullName>
    </submittedName>
</protein>
<gene>
    <name evidence="2" type="ORF">HPLM_LOCUS5775</name>
</gene>
<keyword evidence="3" id="KW-1185">Reference proteome</keyword>
<reference evidence="4" key="1">
    <citation type="submission" date="2017-02" db="UniProtKB">
        <authorList>
            <consortium name="WormBaseParasite"/>
        </authorList>
    </citation>
    <scope>IDENTIFICATION</scope>
</reference>
<name>A0A0N4W6S6_HAEPC</name>
<evidence type="ECO:0000256" key="1">
    <source>
        <dbReference type="SAM" id="MobiDB-lite"/>
    </source>
</evidence>
<evidence type="ECO:0000313" key="4">
    <source>
        <dbReference type="WBParaSite" id="HPLM_0000578301-mRNA-1"/>
    </source>
</evidence>